<dbReference type="EMBL" id="JAGMUV010000003">
    <property type="protein sequence ID" value="KAH7165834.1"/>
    <property type="molecule type" value="Genomic_DNA"/>
</dbReference>
<feature type="compositionally biased region" description="Basic and acidic residues" evidence="1">
    <location>
        <begin position="428"/>
        <end position="438"/>
    </location>
</feature>
<feature type="region of interest" description="Disordered" evidence="1">
    <location>
        <begin position="399"/>
        <end position="477"/>
    </location>
</feature>
<feature type="region of interest" description="Disordered" evidence="1">
    <location>
        <begin position="31"/>
        <end position="187"/>
    </location>
</feature>
<dbReference type="Proteomes" id="UP000738349">
    <property type="component" value="Unassembled WGS sequence"/>
</dbReference>
<feature type="compositionally biased region" description="Basic and acidic residues" evidence="1">
    <location>
        <begin position="31"/>
        <end position="44"/>
    </location>
</feature>
<dbReference type="OrthoDB" id="8062037at2759"/>
<dbReference type="CDD" id="cd16448">
    <property type="entry name" value="RING-H2"/>
    <property type="match status" value="1"/>
</dbReference>
<reference evidence="2" key="1">
    <citation type="journal article" date="2021" name="Nat. Commun.">
        <title>Genetic determinants of endophytism in the Arabidopsis root mycobiome.</title>
        <authorList>
            <person name="Mesny F."/>
            <person name="Miyauchi S."/>
            <person name="Thiergart T."/>
            <person name="Pickel B."/>
            <person name="Atanasova L."/>
            <person name="Karlsson M."/>
            <person name="Huettel B."/>
            <person name="Barry K.W."/>
            <person name="Haridas S."/>
            <person name="Chen C."/>
            <person name="Bauer D."/>
            <person name="Andreopoulos W."/>
            <person name="Pangilinan J."/>
            <person name="LaButti K."/>
            <person name="Riley R."/>
            <person name="Lipzen A."/>
            <person name="Clum A."/>
            <person name="Drula E."/>
            <person name="Henrissat B."/>
            <person name="Kohler A."/>
            <person name="Grigoriev I.V."/>
            <person name="Martin F.M."/>
            <person name="Hacquard S."/>
        </authorList>
    </citation>
    <scope>NUCLEOTIDE SEQUENCE</scope>
    <source>
        <strain evidence="2">MPI-CAGE-AT-0147</strain>
    </source>
</reference>
<name>A0A9P9JK32_9HYPO</name>
<evidence type="ECO:0000313" key="3">
    <source>
        <dbReference type="Proteomes" id="UP000738349"/>
    </source>
</evidence>
<sequence>MARNNNKNTPRRRHLRERLTFRLVNRRYRRFENAEQESREHRPPSYEGPPQLGQVTIAGLERARTQSSDARPGIVVSPFQDQLALVTPPGRSPTNSGSARSSPIPDVPVMSYSPLDSGPAGPSGLTEPPGPPPDPSSSVNRAGSGSDKEAPRPPVPVGPRGTPPNPDSFIPQDLLIGDHTMANPPPVSKLPVSTPQLGPHCGADIDCTVYSICNVEFGQRRGKYFFQEQKAYLPCGHAFGHQCLFWWLSFNQVSRGNCPRVGCITSMHECGHMAVPTTQPNKHLFNDTTRARIPWPCEFCESPRGVELRRLIEQSSQETRRAQQAQTSYQGSPLKYFWVMREKIHWSRLYAKESDLEREASRWYRKKWAAFSQLCWRLEASGTTGAFVPLVPKYTDGVEDQRADNTAPGKYTDGVEDRRVDSTAPGKYTDEVEDRRVDSTAPGGDQGREASSNEQNEEVGAKQEKKRKGKKAMKAVGTWLRDVLSMGRYTRGMPAGTGSGSGTQNMGRARRGGARAAQ</sequence>
<keyword evidence="3" id="KW-1185">Reference proteome</keyword>
<gene>
    <name evidence="2" type="ORF">EDB81DRAFT_265155</name>
</gene>
<comment type="caution">
    <text evidence="2">The sequence shown here is derived from an EMBL/GenBank/DDBJ whole genome shotgun (WGS) entry which is preliminary data.</text>
</comment>
<feature type="compositionally biased region" description="Basic residues" evidence="1">
    <location>
        <begin position="464"/>
        <end position="473"/>
    </location>
</feature>
<protein>
    <submittedName>
        <fullName evidence="2">Uncharacterized protein</fullName>
    </submittedName>
</protein>
<evidence type="ECO:0000313" key="2">
    <source>
        <dbReference type="EMBL" id="KAH7165834.1"/>
    </source>
</evidence>
<accession>A0A9P9JK32</accession>
<evidence type="ECO:0000256" key="1">
    <source>
        <dbReference type="SAM" id="MobiDB-lite"/>
    </source>
</evidence>
<feature type="compositionally biased region" description="Pro residues" evidence="1">
    <location>
        <begin position="152"/>
        <end position="166"/>
    </location>
</feature>
<feature type="region of interest" description="Disordered" evidence="1">
    <location>
        <begin position="489"/>
        <end position="518"/>
    </location>
</feature>
<organism evidence="2 3">
    <name type="scientific">Dactylonectria macrodidyma</name>
    <dbReference type="NCBI Taxonomy" id="307937"/>
    <lineage>
        <taxon>Eukaryota</taxon>
        <taxon>Fungi</taxon>
        <taxon>Dikarya</taxon>
        <taxon>Ascomycota</taxon>
        <taxon>Pezizomycotina</taxon>
        <taxon>Sordariomycetes</taxon>
        <taxon>Hypocreomycetidae</taxon>
        <taxon>Hypocreales</taxon>
        <taxon>Nectriaceae</taxon>
        <taxon>Dactylonectria</taxon>
    </lineage>
</organism>
<dbReference type="AlphaFoldDB" id="A0A9P9JK32"/>
<feature type="compositionally biased region" description="Polar residues" evidence="1">
    <location>
        <begin position="92"/>
        <end position="101"/>
    </location>
</feature>
<proteinExistence type="predicted"/>
<feature type="compositionally biased region" description="Basic residues" evidence="1">
    <location>
        <begin position="508"/>
        <end position="518"/>
    </location>
</feature>